<evidence type="ECO:0008006" key="4">
    <source>
        <dbReference type="Google" id="ProtNLM"/>
    </source>
</evidence>
<proteinExistence type="predicted"/>
<dbReference type="AlphaFoldDB" id="A0A919R434"/>
<organism evidence="2 3">
    <name type="scientific">Sphaerisporangium rufum</name>
    <dbReference type="NCBI Taxonomy" id="1381558"/>
    <lineage>
        <taxon>Bacteria</taxon>
        <taxon>Bacillati</taxon>
        <taxon>Actinomycetota</taxon>
        <taxon>Actinomycetes</taxon>
        <taxon>Streptosporangiales</taxon>
        <taxon>Streptosporangiaceae</taxon>
        <taxon>Sphaerisporangium</taxon>
    </lineage>
</organism>
<dbReference type="Proteomes" id="UP000655287">
    <property type="component" value="Unassembled WGS sequence"/>
</dbReference>
<dbReference type="RefSeq" id="WP_203987664.1">
    <property type="nucleotide sequence ID" value="NZ_BOOU01000052.1"/>
</dbReference>
<name>A0A919R434_9ACTN</name>
<gene>
    <name evidence="2" type="ORF">Sru01_36950</name>
</gene>
<feature type="region of interest" description="Disordered" evidence="1">
    <location>
        <begin position="1"/>
        <end position="35"/>
    </location>
</feature>
<dbReference type="Pfam" id="PF13196">
    <property type="entry name" value="DUF4012"/>
    <property type="match status" value="1"/>
</dbReference>
<evidence type="ECO:0000313" key="3">
    <source>
        <dbReference type="Proteomes" id="UP000655287"/>
    </source>
</evidence>
<sequence length="621" mass="65413">MTGPGREHTAAGAHPPAADDTLPGAPVPPGIGTRARTGGRWRRVVLGGLAAAGLAALGAGRAAHLAVDTRDHLEAARSDLMRMRVAMAAGDTERMGAALASARAHATEARRLTGGPTWWLLARAPVAGDAATTVRGLAVGSAELTGVLADVRRAGAVFLTTRRHSLGDVRQLLAQLAAAAPVLDAGTARLARTGADLSELPARTGVDSVDRALASVRREVAGLRDRLGDAATAAALLPPMLGHAGPRGYFLAFQTNAEARGTGGLVGAYGILAADRGRVTVRGLAADDRLAGSPVPVVDHGPAFQARYGADATRLMSISNLSPHLPYAARTWTGLWERTTGRRLDGAVAIDPVGLSYLLEVTGPVTLPGGEKVTAGGVVDLTERVAYERYPDQRARKRFLLTIAEAVAGRLPRTFARPFRMVPVLARLAGERRLQVWSRHDAEERRLSPTPLGGVLPETPGPYAQLVVNNSAGGKLDFYLGRTLHYRLRRCAGAERRTTVRARLVNDVPAGPLPGYVAGRLDAPGRAHVPGANKLWVSLYAAVGARLRAARLDGVPVNLIAETERSHPVFSAVLEMAPRRARILELDLVEPYSAAAPAVPVQPLARPQLTRIADDRSGCPR</sequence>
<protein>
    <recommendedName>
        <fullName evidence="4">DUF4012 domain-containing protein</fullName>
    </recommendedName>
</protein>
<comment type="caution">
    <text evidence="2">The sequence shown here is derived from an EMBL/GenBank/DDBJ whole genome shotgun (WGS) entry which is preliminary data.</text>
</comment>
<dbReference type="EMBL" id="BOOU01000052">
    <property type="protein sequence ID" value="GII78713.1"/>
    <property type="molecule type" value="Genomic_DNA"/>
</dbReference>
<evidence type="ECO:0000256" key="1">
    <source>
        <dbReference type="SAM" id="MobiDB-lite"/>
    </source>
</evidence>
<keyword evidence="3" id="KW-1185">Reference proteome</keyword>
<accession>A0A919R434</accession>
<dbReference type="InterPro" id="IPR025101">
    <property type="entry name" value="DUF4012"/>
</dbReference>
<reference evidence="2" key="1">
    <citation type="submission" date="2021-01" db="EMBL/GenBank/DDBJ databases">
        <title>Whole genome shotgun sequence of Sphaerisporangium rufum NBRC 109079.</title>
        <authorList>
            <person name="Komaki H."/>
            <person name="Tamura T."/>
        </authorList>
    </citation>
    <scope>NUCLEOTIDE SEQUENCE</scope>
    <source>
        <strain evidence="2">NBRC 109079</strain>
    </source>
</reference>
<evidence type="ECO:0000313" key="2">
    <source>
        <dbReference type="EMBL" id="GII78713.1"/>
    </source>
</evidence>